<dbReference type="EMBL" id="JBHSGO010000179">
    <property type="protein sequence ID" value="MFC4666168.1"/>
    <property type="molecule type" value="Genomic_DNA"/>
</dbReference>
<evidence type="ECO:0000256" key="7">
    <source>
        <dbReference type="ARBA" id="ARBA00022833"/>
    </source>
</evidence>
<protein>
    <recommendedName>
        <fullName evidence="8">Ribonuclease Z</fullName>
        <shortName evidence="8">RNase Z</shortName>
        <ecNumber evidence="8">3.1.26.11</ecNumber>
    </recommendedName>
    <alternativeName>
        <fullName evidence="8">tRNA 3 endonuclease</fullName>
    </alternativeName>
    <alternativeName>
        <fullName evidence="8">tRNase Z</fullName>
    </alternativeName>
</protein>
<feature type="binding site" evidence="8">
    <location>
        <position position="65"/>
    </location>
    <ligand>
        <name>Zn(2+)</name>
        <dbReference type="ChEBI" id="CHEBI:29105"/>
        <label>2</label>
        <note>catalytic</note>
    </ligand>
</feature>
<dbReference type="RefSeq" id="WP_380078975.1">
    <property type="nucleotide sequence ID" value="NZ_JBHSGO010000179.1"/>
</dbReference>
<evidence type="ECO:0000313" key="10">
    <source>
        <dbReference type="Proteomes" id="UP001596020"/>
    </source>
</evidence>
<sequence length="308" mass="34836">MKLTILGCGSATPTLRHLPSSQILEHKGVLYMIDCGEAVQISMRRYKFNFQKLVHIFISHLHGDHCFGLPGIISSFGLHGRTAPLFIHGPEGIEQFVRPILDNFCKGMSYEVKIITHKTDEHSIIFENRNLEVSTLPLQHRIPCAGFLFREKGCKPHLRGDLADFYGIPLKMRPQILAGADYESDQHGVIPNSRLTIPAEMPETYAYCSDTAFQPSLIPYIKDIDLLYHETTFMENERQRATATFHSCTTDAAKIALKANVKHLLVGHYSARYNNDQALADEAKQIFPQTIAAYEGLQIDIKKLRKRS</sequence>
<evidence type="ECO:0000256" key="4">
    <source>
        <dbReference type="ARBA" id="ARBA00022723"/>
    </source>
</evidence>
<comment type="similarity">
    <text evidence="8">Belongs to the RNase Z family.</text>
</comment>
<dbReference type="GO" id="GO:0042781">
    <property type="term" value="F:3'-tRNA processing endoribonuclease activity"/>
    <property type="evidence" value="ECO:0007669"/>
    <property type="project" value="UniProtKB-EC"/>
</dbReference>
<keyword evidence="6 8" id="KW-0378">Hydrolase</keyword>
<keyword evidence="2 8" id="KW-0819">tRNA processing</keyword>
<feature type="binding site" evidence="8">
    <location>
        <position position="62"/>
    </location>
    <ligand>
        <name>Zn(2+)</name>
        <dbReference type="ChEBI" id="CHEBI:29105"/>
        <label>1</label>
        <note>catalytic</note>
    </ligand>
</feature>
<dbReference type="EC" id="3.1.26.11" evidence="8"/>
<dbReference type="NCBIfam" id="NF000801">
    <property type="entry name" value="PRK00055.1-3"/>
    <property type="match status" value="1"/>
</dbReference>
<dbReference type="Gene3D" id="3.60.15.10">
    <property type="entry name" value="Ribonuclease Z/Hydroxyacylglutathione hydrolase-like"/>
    <property type="match status" value="1"/>
</dbReference>
<dbReference type="HAMAP" id="MF_01818">
    <property type="entry name" value="RNase_Z_BN"/>
    <property type="match status" value="1"/>
</dbReference>
<keyword evidence="5 8" id="KW-0255">Endonuclease</keyword>
<comment type="cofactor">
    <cofactor evidence="8">
        <name>Zn(2+)</name>
        <dbReference type="ChEBI" id="CHEBI:29105"/>
    </cofactor>
    <text evidence="8">Binds 2 Zn(2+) ions.</text>
</comment>
<dbReference type="Proteomes" id="UP001596020">
    <property type="component" value="Unassembled WGS sequence"/>
</dbReference>
<dbReference type="SUPFAM" id="SSF56281">
    <property type="entry name" value="Metallo-hydrolase/oxidoreductase"/>
    <property type="match status" value="1"/>
</dbReference>
<comment type="catalytic activity">
    <reaction evidence="8">
        <text>Endonucleolytic cleavage of RNA, removing extra 3' nucleotides from tRNA precursor, generating 3' termini of tRNAs. A 3'-hydroxy group is left at the tRNA terminus and a 5'-phosphoryl group is left at the trailer molecule.</text>
        <dbReference type="EC" id="3.1.26.11"/>
    </reaction>
</comment>
<keyword evidence="3 8" id="KW-0540">Nuclease</keyword>
<evidence type="ECO:0000256" key="3">
    <source>
        <dbReference type="ARBA" id="ARBA00022722"/>
    </source>
</evidence>
<name>A0ABV9K895_9PORP</name>
<evidence type="ECO:0000256" key="5">
    <source>
        <dbReference type="ARBA" id="ARBA00022759"/>
    </source>
</evidence>
<evidence type="ECO:0000313" key="9">
    <source>
        <dbReference type="EMBL" id="MFC4666168.1"/>
    </source>
</evidence>
<dbReference type="Pfam" id="PF23023">
    <property type="entry name" value="Anti-Pycsar_Apyc1"/>
    <property type="match status" value="1"/>
</dbReference>
<dbReference type="InterPro" id="IPR036866">
    <property type="entry name" value="RibonucZ/Hydroxyglut_hydro"/>
</dbReference>
<dbReference type="InterPro" id="IPR013471">
    <property type="entry name" value="RNase_Z/BN"/>
</dbReference>
<comment type="function">
    <text evidence="8">Zinc phosphodiesterase, which displays some tRNA 3'-processing endonuclease activity. Probably involved in tRNA maturation, by removing a 3'-trailer from precursor tRNA.</text>
</comment>
<reference evidence="10" key="1">
    <citation type="journal article" date="2019" name="Int. J. Syst. Evol. Microbiol.">
        <title>The Global Catalogue of Microorganisms (GCM) 10K type strain sequencing project: providing services to taxonomists for standard genome sequencing and annotation.</title>
        <authorList>
            <consortium name="The Broad Institute Genomics Platform"/>
            <consortium name="The Broad Institute Genome Sequencing Center for Infectious Disease"/>
            <person name="Wu L."/>
            <person name="Ma J."/>
        </authorList>
    </citation>
    <scope>NUCLEOTIDE SEQUENCE [LARGE SCALE GENOMIC DNA]</scope>
    <source>
        <strain evidence="10">CGMCC 4.7357</strain>
    </source>
</reference>
<keyword evidence="10" id="KW-1185">Reference proteome</keyword>
<evidence type="ECO:0000256" key="2">
    <source>
        <dbReference type="ARBA" id="ARBA00022694"/>
    </source>
</evidence>
<proteinExistence type="inferred from homology"/>
<dbReference type="PANTHER" id="PTHR46018:SF2">
    <property type="entry name" value="ZINC PHOSPHODIESTERASE ELAC PROTEIN 1"/>
    <property type="match status" value="1"/>
</dbReference>
<gene>
    <name evidence="8" type="primary">rnz</name>
    <name evidence="9" type="ORF">ACFO3G_06105</name>
</gene>
<dbReference type="CDD" id="cd07717">
    <property type="entry name" value="RNaseZ_ZiPD-like_MBL-fold"/>
    <property type="match status" value="1"/>
</dbReference>
<feature type="binding site" evidence="8">
    <location>
        <position position="210"/>
    </location>
    <ligand>
        <name>Zn(2+)</name>
        <dbReference type="ChEBI" id="CHEBI:29105"/>
        <label>2</label>
        <note>catalytic</note>
    </ligand>
</feature>
<accession>A0ABV9K895</accession>
<evidence type="ECO:0000256" key="6">
    <source>
        <dbReference type="ARBA" id="ARBA00022801"/>
    </source>
</evidence>
<feature type="active site" description="Proton acceptor" evidence="8">
    <location>
        <position position="64"/>
    </location>
</feature>
<dbReference type="PANTHER" id="PTHR46018">
    <property type="entry name" value="ZINC PHOSPHODIESTERASE ELAC PROTEIN 1"/>
    <property type="match status" value="1"/>
</dbReference>
<feature type="binding site" evidence="8">
    <location>
        <position position="60"/>
    </location>
    <ligand>
        <name>Zn(2+)</name>
        <dbReference type="ChEBI" id="CHEBI:29105"/>
        <label>1</label>
        <note>catalytic</note>
    </ligand>
</feature>
<evidence type="ECO:0000256" key="1">
    <source>
        <dbReference type="ARBA" id="ARBA00011738"/>
    </source>
</evidence>
<keyword evidence="7 8" id="KW-0862">Zinc</keyword>
<feature type="binding site" evidence="8">
    <location>
        <position position="210"/>
    </location>
    <ligand>
        <name>Zn(2+)</name>
        <dbReference type="ChEBI" id="CHEBI:29105"/>
        <label>1</label>
        <note>catalytic</note>
    </ligand>
</feature>
<comment type="subunit">
    <text evidence="1 8">Homodimer.</text>
</comment>
<feature type="binding site" evidence="8">
    <location>
        <position position="140"/>
    </location>
    <ligand>
        <name>Zn(2+)</name>
        <dbReference type="ChEBI" id="CHEBI:29105"/>
        <label>1</label>
        <note>catalytic</note>
    </ligand>
</feature>
<organism evidence="9 10">
    <name type="scientific">Falsiporphyromonas endometrii</name>
    <dbReference type="NCBI Taxonomy" id="1387297"/>
    <lineage>
        <taxon>Bacteria</taxon>
        <taxon>Pseudomonadati</taxon>
        <taxon>Bacteroidota</taxon>
        <taxon>Bacteroidia</taxon>
        <taxon>Bacteroidales</taxon>
        <taxon>Porphyromonadaceae</taxon>
        <taxon>Falsiporphyromonas</taxon>
    </lineage>
</organism>
<feature type="binding site" evidence="8">
    <location>
        <position position="64"/>
    </location>
    <ligand>
        <name>Zn(2+)</name>
        <dbReference type="ChEBI" id="CHEBI:29105"/>
        <label>2</label>
        <note>catalytic</note>
    </ligand>
</feature>
<evidence type="ECO:0000256" key="8">
    <source>
        <dbReference type="HAMAP-Rule" id="MF_01818"/>
    </source>
</evidence>
<keyword evidence="4 8" id="KW-0479">Metal-binding</keyword>
<feature type="binding site" evidence="8">
    <location>
        <position position="268"/>
    </location>
    <ligand>
        <name>Zn(2+)</name>
        <dbReference type="ChEBI" id="CHEBI:29105"/>
        <label>2</label>
        <note>catalytic</note>
    </ligand>
</feature>
<comment type="caution">
    <text evidence="9">The sequence shown here is derived from an EMBL/GenBank/DDBJ whole genome shotgun (WGS) entry which is preliminary data.</text>
</comment>